<protein>
    <recommendedName>
        <fullName evidence="7">CCHC-type domain-containing protein</fullName>
    </recommendedName>
</protein>
<feature type="compositionally biased region" description="Basic and acidic residues" evidence="6">
    <location>
        <begin position="289"/>
        <end position="300"/>
    </location>
</feature>
<dbReference type="EnsemblMetazoa" id="AALFPA23_008129.R10943">
    <property type="protein sequence ID" value="AALFPA23_008129.P10943"/>
    <property type="gene ID" value="AALFPA23_008129"/>
</dbReference>
<evidence type="ECO:0000256" key="4">
    <source>
        <dbReference type="ARBA" id="ARBA00022759"/>
    </source>
</evidence>
<dbReference type="InterPro" id="IPR001878">
    <property type="entry name" value="Znf_CCHC"/>
</dbReference>
<evidence type="ECO:0000313" key="8">
    <source>
        <dbReference type="EnsemblMetazoa" id="AALFPA23_008129.P10943"/>
    </source>
</evidence>
<keyword evidence="3" id="KW-0540">Nuclease</keyword>
<dbReference type="Gene3D" id="4.10.60.10">
    <property type="entry name" value="Zinc finger, CCHC-type"/>
    <property type="match status" value="1"/>
</dbReference>
<dbReference type="InterPro" id="IPR036875">
    <property type="entry name" value="Znf_CCHC_sf"/>
</dbReference>
<dbReference type="CDD" id="cd01647">
    <property type="entry name" value="RT_LTR"/>
    <property type="match status" value="1"/>
</dbReference>
<dbReference type="Gene3D" id="3.10.10.10">
    <property type="entry name" value="HIV Type 1 Reverse Transcriptase, subunit A, domain 1"/>
    <property type="match status" value="1"/>
</dbReference>
<dbReference type="Gene3D" id="3.30.70.270">
    <property type="match status" value="1"/>
</dbReference>
<dbReference type="SUPFAM" id="SSF56672">
    <property type="entry name" value="DNA/RNA polymerases"/>
    <property type="match status" value="1"/>
</dbReference>
<name>A0ABM1YDF8_AEDAL</name>
<evidence type="ECO:0000256" key="3">
    <source>
        <dbReference type="ARBA" id="ARBA00022722"/>
    </source>
</evidence>
<evidence type="ECO:0000256" key="6">
    <source>
        <dbReference type="SAM" id="MobiDB-lite"/>
    </source>
</evidence>
<dbReference type="PANTHER" id="PTHR37984:SF5">
    <property type="entry name" value="PROTEIN NYNRIN-LIKE"/>
    <property type="match status" value="1"/>
</dbReference>
<evidence type="ECO:0000256" key="1">
    <source>
        <dbReference type="ARBA" id="ARBA00022679"/>
    </source>
</evidence>
<evidence type="ECO:0000313" key="9">
    <source>
        <dbReference type="Proteomes" id="UP000069940"/>
    </source>
</evidence>
<keyword evidence="5" id="KW-0479">Metal-binding</keyword>
<dbReference type="SUPFAM" id="SSF50630">
    <property type="entry name" value="Acid proteases"/>
    <property type="match status" value="1"/>
</dbReference>
<dbReference type="InterPro" id="IPR043502">
    <property type="entry name" value="DNA/RNA_pol_sf"/>
</dbReference>
<reference evidence="8" key="2">
    <citation type="submission" date="2025-05" db="UniProtKB">
        <authorList>
            <consortium name="EnsemblMetazoa"/>
        </authorList>
    </citation>
    <scope>IDENTIFICATION</scope>
    <source>
        <strain evidence="8">Foshan</strain>
    </source>
</reference>
<dbReference type="InterPro" id="IPR021109">
    <property type="entry name" value="Peptidase_aspartic_dom_sf"/>
</dbReference>
<keyword evidence="4" id="KW-0378">Hydrolase</keyword>
<feature type="region of interest" description="Disordered" evidence="6">
    <location>
        <begin position="1"/>
        <end position="25"/>
    </location>
</feature>
<dbReference type="InterPro" id="IPR050951">
    <property type="entry name" value="Retrovirus_Pol_polyprotein"/>
</dbReference>
<feature type="domain" description="CCHC-type" evidence="7">
    <location>
        <begin position="251"/>
        <end position="264"/>
    </location>
</feature>
<keyword evidence="1" id="KW-0808">Transferase</keyword>
<keyword evidence="5" id="KW-0863">Zinc-finger</keyword>
<feature type="region of interest" description="Disordered" evidence="6">
    <location>
        <begin position="287"/>
        <end position="306"/>
    </location>
</feature>
<keyword evidence="4" id="KW-0255">Endonuclease</keyword>
<dbReference type="RefSeq" id="XP_062713483.1">
    <property type="nucleotide sequence ID" value="XM_062857499.1"/>
</dbReference>
<evidence type="ECO:0000259" key="7">
    <source>
        <dbReference type="PROSITE" id="PS50158"/>
    </source>
</evidence>
<keyword evidence="5" id="KW-0862">Zinc</keyword>
<dbReference type="InterPro" id="IPR043128">
    <property type="entry name" value="Rev_trsase/Diguanyl_cyclase"/>
</dbReference>
<keyword evidence="2" id="KW-0548">Nucleotidyltransferase</keyword>
<dbReference type="InterPro" id="IPR000477">
    <property type="entry name" value="RT_dom"/>
</dbReference>
<evidence type="ECO:0000256" key="2">
    <source>
        <dbReference type="ARBA" id="ARBA00022695"/>
    </source>
</evidence>
<dbReference type="PANTHER" id="PTHR37984">
    <property type="entry name" value="PROTEIN CBG26694"/>
    <property type="match status" value="1"/>
</dbReference>
<dbReference type="Pfam" id="PF00098">
    <property type="entry name" value="zf-CCHC"/>
    <property type="match status" value="1"/>
</dbReference>
<organism evidence="8 9">
    <name type="scientific">Aedes albopictus</name>
    <name type="common">Asian tiger mosquito</name>
    <name type="synonym">Stegomyia albopicta</name>
    <dbReference type="NCBI Taxonomy" id="7160"/>
    <lineage>
        <taxon>Eukaryota</taxon>
        <taxon>Metazoa</taxon>
        <taxon>Ecdysozoa</taxon>
        <taxon>Arthropoda</taxon>
        <taxon>Hexapoda</taxon>
        <taxon>Insecta</taxon>
        <taxon>Pterygota</taxon>
        <taxon>Neoptera</taxon>
        <taxon>Endopterygota</taxon>
        <taxon>Diptera</taxon>
        <taxon>Nematocera</taxon>
        <taxon>Culicoidea</taxon>
        <taxon>Culicidae</taxon>
        <taxon>Culicinae</taxon>
        <taxon>Aedini</taxon>
        <taxon>Aedes</taxon>
        <taxon>Stegomyia</taxon>
    </lineage>
</organism>
<keyword evidence="9" id="KW-1185">Reference proteome</keyword>
<dbReference type="SMART" id="SM00343">
    <property type="entry name" value="ZnF_C2HC"/>
    <property type="match status" value="2"/>
</dbReference>
<evidence type="ECO:0000256" key="5">
    <source>
        <dbReference type="PROSITE-ProRule" id="PRU00047"/>
    </source>
</evidence>
<reference evidence="9" key="1">
    <citation type="journal article" date="2015" name="Proc. Natl. Acad. Sci. U.S.A.">
        <title>Genome sequence of the Asian Tiger mosquito, Aedes albopictus, reveals insights into its biology, genetics, and evolution.</title>
        <authorList>
            <person name="Chen X.G."/>
            <person name="Jiang X."/>
            <person name="Gu J."/>
            <person name="Xu M."/>
            <person name="Wu Y."/>
            <person name="Deng Y."/>
            <person name="Zhang C."/>
            <person name="Bonizzoni M."/>
            <person name="Dermauw W."/>
            <person name="Vontas J."/>
            <person name="Armbruster P."/>
            <person name="Huang X."/>
            <person name="Yang Y."/>
            <person name="Zhang H."/>
            <person name="He W."/>
            <person name="Peng H."/>
            <person name="Liu Y."/>
            <person name="Wu K."/>
            <person name="Chen J."/>
            <person name="Lirakis M."/>
            <person name="Topalis P."/>
            <person name="Van Leeuwen T."/>
            <person name="Hall A.B."/>
            <person name="Jiang X."/>
            <person name="Thorpe C."/>
            <person name="Mueller R.L."/>
            <person name="Sun C."/>
            <person name="Waterhouse R.M."/>
            <person name="Yan G."/>
            <person name="Tu Z.J."/>
            <person name="Fang X."/>
            <person name="James A.A."/>
        </authorList>
    </citation>
    <scope>NUCLEOTIDE SEQUENCE [LARGE SCALE GENOMIC DNA]</scope>
    <source>
        <strain evidence="9">Foshan</strain>
    </source>
</reference>
<dbReference type="Pfam" id="PF00078">
    <property type="entry name" value="RVT_1"/>
    <property type="match status" value="1"/>
</dbReference>
<accession>A0ABM1YDF8</accession>
<dbReference type="GeneID" id="134290374"/>
<dbReference type="SUPFAM" id="SSF57756">
    <property type="entry name" value="Retrovirus zinc finger-like domains"/>
    <property type="match status" value="1"/>
</dbReference>
<dbReference type="PROSITE" id="PS50158">
    <property type="entry name" value="ZF_CCHC"/>
    <property type="match status" value="1"/>
</dbReference>
<dbReference type="Gene3D" id="2.40.70.10">
    <property type="entry name" value="Acid Proteases"/>
    <property type="match status" value="1"/>
</dbReference>
<dbReference type="Proteomes" id="UP000069940">
    <property type="component" value="Unassembled WGS sequence"/>
</dbReference>
<sequence>MSNNEGLPAGDENRRNPAANLVPPPPPAAAVLAPIAMHSTFTIEPFDRHKMKWSRWVERLEGAFLLFNVPDHAKLPMLLHYMGGETYDTVSDRLAPEKPQTKSYDDIVQLLESHFNPRPLEILENFRFWCRRQGDERMDESIDDYLIALRKLAITCNFGNYLPTAIRNQFVFGLRDRVIQARLLEVHGLTLDRARELAVSMELSAKGGQEIQSRAKSEMNFVEHPATKSAKAKSAGKSSNSTIGDAKRSACYRCGSVGHFANKCVHIKTVCNYCRLVGHIQRVCQKKNRAPERSDTHQLESGESSEEDIEKSDLLYTDEICGLYDNAVESCRVDKFWIELFVNQAAVNFEIDSGAPITVISVSDKEKLFPSVQLSPADLSLVSYSGNAIRLLGRCAVSVKYAENTYRLMLYVAETKKHPLLGRGWMKALHIDLRRFYEEVHTVSEISPVKNTSEAVKELISRYNSVCDGAMGKVKGLTAKLRLKPDAQPVYLKARPVPFSIKQAVEQEIEQMIRDGVLVKVNHSSWATPVVPVMKLNNKVRLCGDYKITVNPRLIVDEHPLPTVEELFANVAGGDKFTKIDLSQAYLQLEVDSDQQEVLTLSTHMGLYKPTRLMYGVSSAPAIWQRLMEEILSGIPGVTVFIDDIRITGPNDKVHLERLAEVLKRLSEYGMRVNLDKCQFF</sequence>
<proteinExistence type="predicted"/>